<dbReference type="SUPFAM" id="SSF52317">
    <property type="entry name" value="Class I glutamine amidotransferase-like"/>
    <property type="match status" value="1"/>
</dbReference>
<dbReference type="GO" id="GO:0016811">
    <property type="term" value="F:hydrolase activity, acting on carbon-nitrogen (but not peptide) bonds, in linear amides"/>
    <property type="evidence" value="ECO:0007669"/>
    <property type="project" value="InterPro"/>
</dbReference>
<sequence length="227" mass="24978">MKAPRILLSGSDGSRINYENAIRRAGGIPCSFYCPPVSTDYDGLLLCGGEDVNPSYFHQENRGSRDVDLRRDQAEFPLVAAWLAAEKPIFGICRGHQVLNIALGGTLVQDIGPEPALFHTHDSHCAGDKVHPVRAAAGSVLHRFYGPIFPVNSSHHQVVDRLGTGLRATAWSESGLVEGMEHDTLPLLCVQFHPERMSYDRRRPDTADGSFLFEHFIQLCRGGCAGW</sequence>
<protein>
    <submittedName>
        <fullName evidence="1">Gamma-glutamyl-gamma-aminobutyrate hydrolase family protein</fullName>
    </submittedName>
</protein>
<dbReference type="Pfam" id="PF07722">
    <property type="entry name" value="Peptidase_C26"/>
    <property type="match status" value="1"/>
</dbReference>
<dbReference type="PANTHER" id="PTHR43235">
    <property type="entry name" value="GLUTAMINE AMIDOTRANSFERASE PB2B2.05-RELATED"/>
    <property type="match status" value="1"/>
</dbReference>
<dbReference type="RefSeq" id="WP_256303972.1">
    <property type="nucleotide sequence ID" value="NZ_JANFYS010000016.1"/>
</dbReference>
<evidence type="ECO:0000313" key="1">
    <source>
        <dbReference type="EMBL" id="MCQ4770542.1"/>
    </source>
</evidence>
<dbReference type="InterPro" id="IPR011697">
    <property type="entry name" value="Peptidase_C26"/>
</dbReference>
<dbReference type="CDD" id="cd01745">
    <property type="entry name" value="GATase1_2"/>
    <property type="match status" value="1"/>
</dbReference>
<dbReference type="PANTHER" id="PTHR43235:SF1">
    <property type="entry name" value="GLUTAMINE AMIDOTRANSFERASE PB2B2.05-RELATED"/>
    <property type="match status" value="1"/>
</dbReference>
<gene>
    <name evidence="1" type="ORF">NE579_08710</name>
</gene>
<accession>A0AAW5JNX5</accession>
<evidence type="ECO:0000313" key="2">
    <source>
        <dbReference type="Proteomes" id="UP001204562"/>
    </source>
</evidence>
<reference evidence="1" key="1">
    <citation type="submission" date="2022-06" db="EMBL/GenBank/DDBJ databases">
        <title>Isolation of gut microbiota from human fecal samples.</title>
        <authorList>
            <person name="Pamer E.G."/>
            <person name="Barat B."/>
            <person name="Waligurski E."/>
            <person name="Medina S."/>
            <person name="Paddock L."/>
            <person name="Mostad J."/>
        </authorList>
    </citation>
    <scope>NUCLEOTIDE SEQUENCE</scope>
    <source>
        <strain evidence="1">DFI.9.91</strain>
    </source>
</reference>
<proteinExistence type="predicted"/>
<comment type="caution">
    <text evidence="1">The sequence shown here is derived from an EMBL/GenBank/DDBJ whole genome shotgun (WGS) entry which is preliminary data.</text>
</comment>
<dbReference type="Gene3D" id="3.40.50.880">
    <property type="match status" value="1"/>
</dbReference>
<dbReference type="InterPro" id="IPR044668">
    <property type="entry name" value="PuuD-like"/>
</dbReference>
<keyword evidence="1" id="KW-0378">Hydrolase</keyword>
<dbReference type="PROSITE" id="PS51273">
    <property type="entry name" value="GATASE_TYPE_1"/>
    <property type="match status" value="1"/>
</dbReference>
<dbReference type="AlphaFoldDB" id="A0AAW5JNX5"/>
<dbReference type="InterPro" id="IPR029062">
    <property type="entry name" value="Class_I_gatase-like"/>
</dbReference>
<dbReference type="GO" id="GO:0005829">
    <property type="term" value="C:cytosol"/>
    <property type="evidence" value="ECO:0007669"/>
    <property type="project" value="TreeGrafter"/>
</dbReference>
<name>A0AAW5JNX5_9FIRM</name>
<dbReference type="EMBL" id="JANFYS010000016">
    <property type="protein sequence ID" value="MCQ4770542.1"/>
    <property type="molecule type" value="Genomic_DNA"/>
</dbReference>
<dbReference type="Proteomes" id="UP001204562">
    <property type="component" value="Unassembled WGS sequence"/>
</dbReference>
<organism evidence="1 2">
    <name type="scientific">Intestinimonas massiliensis</name>
    <name type="common">ex Afouda et al. 2020</name>
    <dbReference type="NCBI Taxonomy" id="1673721"/>
    <lineage>
        <taxon>Bacteria</taxon>
        <taxon>Bacillati</taxon>
        <taxon>Bacillota</taxon>
        <taxon>Clostridia</taxon>
        <taxon>Eubacteriales</taxon>
        <taxon>Intestinimonas</taxon>
    </lineage>
</organism>